<dbReference type="PANTHER" id="PTHR10859">
    <property type="entry name" value="GLYCOSYL TRANSFERASE"/>
    <property type="match status" value="1"/>
</dbReference>
<dbReference type="OrthoDB" id="9810303at2"/>
<organism evidence="2 3">
    <name type="scientific">Microvenator marinus</name>
    <dbReference type="NCBI Taxonomy" id="2600177"/>
    <lineage>
        <taxon>Bacteria</taxon>
        <taxon>Deltaproteobacteria</taxon>
        <taxon>Bradymonadales</taxon>
        <taxon>Microvenatoraceae</taxon>
        <taxon>Microvenator</taxon>
    </lineage>
</organism>
<dbReference type="AlphaFoldDB" id="A0A5B8XR36"/>
<gene>
    <name evidence="2" type="ORF">FRD01_14300</name>
</gene>
<dbReference type="InterPro" id="IPR029044">
    <property type="entry name" value="Nucleotide-diphossugar_trans"/>
</dbReference>
<proteinExistence type="predicted"/>
<feature type="domain" description="Glycosyltransferase 2-like" evidence="1">
    <location>
        <begin position="10"/>
        <end position="138"/>
    </location>
</feature>
<sequence>MPDPTYRICCIIPCYNNVATIAQVAKRARREVEDVFIVDDASNPQTRQVIERLGAEGFHVITREENGGKGAAVKSGFAAAVAKSFTHAIQVDADGQHDLDQIGPFIEYSRRAPQALILAHPIFDETAPLGRRLGRKITLFWTHIETLGKKIVDPMCGFRVYPLQAAIAADARGNRMDFDIEIAVKLVRLGVPVLNFPIKVRYLTADEGGLSSFRLFWDNVAISMIHTRLVFSLIPWALSPKRPLGLIHE</sequence>
<dbReference type="RefSeq" id="WP_146960758.1">
    <property type="nucleotide sequence ID" value="NZ_CP042467.1"/>
</dbReference>
<dbReference type="InterPro" id="IPR001173">
    <property type="entry name" value="Glyco_trans_2-like"/>
</dbReference>
<accession>A0A5B8XR36</accession>
<dbReference type="Gene3D" id="3.90.550.10">
    <property type="entry name" value="Spore Coat Polysaccharide Biosynthesis Protein SpsA, Chain A"/>
    <property type="match status" value="1"/>
</dbReference>
<dbReference type="PANTHER" id="PTHR10859:SF91">
    <property type="entry name" value="DOLICHYL-PHOSPHATE BETA-GLUCOSYLTRANSFERASE"/>
    <property type="match status" value="1"/>
</dbReference>
<reference evidence="2 3" key="1">
    <citation type="submission" date="2019-08" db="EMBL/GenBank/DDBJ databases">
        <authorList>
            <person name="Liang Q."/>
        </authorList>
    </citation>
    <scope>NUCLEOTIDE SEQUENCE [LARGE SCALE GENOMIC DNA]</scope>
    <source>
        <strain evidence="2 3">V1718</strain>
    </source>
</reference>
<name>A0A5B8XR36_9DELT</name>
<evidence type="ECO:0000313" key="2">
    <source>
        <dbReference type="EMBL" id="QED28382.1"/>
    </source>
</evidence>
<dbReference type="EMBL" id="CP042467">
    <property type="protein sequence ID" value="QED28382.1"/>
    <property type="molecule type" value="Genomic_DNA"/>
</dbReference>
<dbReference type="KEGG" id="bbae:FRD01_14300"/>
<dbReference type="Proteomes" id="UP000321595">
    <property type="component" value="Chromosome"/>
</dbReference>
<dbReference type="GO" id="GO:0016740">
    <property type="term" value="F:transferase activity"/>
    <property type="evidence" value="ECO:0007669"/>
    <property type="project" value="UniProtKB-KW"/>
</dbReference>
<dbReference type="GO" id="GO:0006487">
    <property type="term" value="P:protein N-linked glycosylation"/>
    <property type="evidence" value="ECO:0007669"/>
    <property type="project" value="TreeGrafter"/>
</dbReference>
<evidence type="ECO:0000313" key="3">
    <source>
        <dbReference type="Proteomes" id="UP000321595"/>
    </source>
</evidence>
<dbReference type="CDD" id="cd04179">
    <property type="entry name" value="DPM_DPG-synthase_like"/>
    <property type="match status" value="1"/>
</dbReference>
<dbReference type="Pfam" id="PF00535">
    <property type="entry name" value="Glycos_transf_2"/>
    <property type="match status" value="1"/>
</dbReference>
<dbReference type="SUPFAM" id="SSF53448">
    <property type="entry name" value="Nucleotide-diphospho-sugar transferases"/>
    <property type="match status" value="1"/>
</dbReference>
<evidence type="ECO:0000259" key="1">
    <source>
        <dbReference type="Pfam" id="PF00535"/>
    </source>
</evidence>
<keyword evidence="2" id="KW-0808">Transferase</keyword>
<protein>
    <submittedName>
        <fullName evidence="2">Glycosyltransferase family 2 protein</fullName>
    </submittedName>
</protein>
<keyword evidence="3" id="KW-1185">Reference proteome</keyword>